<keyword evidence="6" id="KW-0540">Nuclease</keyword>
<dbReference type="PANTHER" id="PTHR10133:SF27">
    <property type="entry name" value="DNA POLYMERASE NU"/>
    <property type="match status" value="1"/>
</dbReference>
<dbReference type="EMBL" id="BMLB01000004">
    <property type="protein sequence ID" value="GGK72923.1"/>
    <property type="molecule type" value="Genomic_DNA"/>
</dbReference>
<organism evidence="6 7">
    <name type="scientific">Ornithinimicrobium pekingense</name>
    <dbReference type="NCBI Taxonomy" id="384677"/>
    <lineage>
        <taxon>Bacteria</taxon>
        <taxon>Bacillati</taxon>
        <taxon>Actinomycetota</taxon>
        <taxon>Actinomycetes</taxon>
        <taxon>Micrococcales</taxon>
        <taxon>Ornithinimicrobiaceae</taxon>
        <taxon>Ornithinimicrobium</taxon>
    </lineage>
</organism>
<dbReference type="Pfam" id="PF00476">
    <property type="entry name" value="DNA_pol_A"/>
    <property type="match status" value="1"/>
</dbReference>
<gene>
    <name evidence="6" type="ORF">GCM10011509_21810</name>
</gene>
<dbReference type="Gene3D" id="3.30.70.370">
    <property type="match status" value="1"/>
</dbReference>
<comment type="catalytic activity">
    <reaction evidence="3">
        <text>DNA(n) + a 2'-deoxyribonucleoside 5'-triphosphate = DNA(n+1) + diphosphate</text>
        <dbReference type="Rhea" id="RHEA:22508"/>
        <dbReference type="Rhea" id="RHEA-COMP:17339"/>
        <dbReference type="Rhea" id="RHEA-COMP:17340"/>
        <dbReference type="ChEBI" id="CHEBI:33019"/>
        <dbReference type="ChEBI" id="CHEBI:61560"/>
        <dbReference type="ChEBI" id="CHEBI:173112"/>
        <dbReference type="EC" id="2.7.7.7"/>
    </reaction>
</comment>
<evidence type="ECO:0000259" key="5">
    <source>
        <dbReference type="SMART" id="SM00482"/>
    </source>
</evidence>
<evidence type="ECO:0000256" key="2">
    <source>
        <dbReference type="ARBA" id="ARBA00022705"/>
    </source>
</evidence>
<dbReference type="InterPro" id="IPR043502">
    <property type="entry name" value="DNA/RNA_pol_sf"/>
</dbReference>
<dbReference type="EC" id="2.7.7.7" evidence="1"/>
<comment type="caution">
    <text evidence="6">The sequence shown here is derived from an EMBL/GenBank/DDBJ whole genome shotgun (WGS) entry which is preliminary data.</text>
</comment>
<evidence type="ECO:0000313" key="6">
    <source>
        <dbReference type="EMBL" id="GGK72923.1"/>
    </source>
</evidence>
<dbReference type="InterPro" id="IPR002298">
    <property type="entry name" value="DNA_polymerase_A"/>
</dbReference>
<dbReference type="NCBIfam" id="NF011538">
    <property type="entry name" value="PRK14975.1-1"/>
    <property type="match status" value="1"/>
</dbReference>
<dbReference type="SMART" id="SM00482">
    <property type="entry name" value="POLAc"/>
    <property type="match status" value="1"/>
</dbReference>
<dbReference type="GO" id="GO:0004527">
    <property type="term" value="F:exonuclease activity"/>
    <property type="evidence" value="ECO:0007669"/>
    <property type="project" value="UniProtKB-KW"/>
</dbReference>
<keyword evidence="6" id="KW-0269">Exonuclease</keyword>
<feature type="region of interest" description="Disordered" evidence="4">
    <location>
        <begin position="418"/>
        <end position="446"/>
    </location>
</feature>
<evidence type="ECO:0000256" key="4">
    <source>
        <dbReference type="SAM" id="MobiDB-lite"/>
    </source>
</evidence>
<dbReference type="CDD" id="cd06444">
    <property type="entry name" value="DNA_pol_A"/>
    <property type="match status" value="1"/>
</dbReference>
<dbReference type="SUPFAM" id="SSF56672">
    <property type="entry name" value="DNA/RNA polymerases"/>
    <property type="match status" value="1"/>
</dbReference>
<feature type="domain" description="DNA-directed DNA polymerase family A palm" evidence="5">
    <location>
        <begin position="305"/>
        <end position="512"/>
    </location>
</feature>
<evidence type="ECO:0000256" key="1">
    <source>
        <dbReference type="ARBA" id="ARBA00012417"/>
    </source>
</evidence>
<dbReference type="InterPro" id="IPR001098">
    <property type="entry name" value="DNA-dir_DNA_pol_A_palm_dom"/>
</dbReference>
<dbReference type="Gene3D" id="1.10.150.20">
    <property type="entry name" value="5' to 3' exonuclease, C-terminal subdomain"/>
    <property type="match status" value="1"/>
</dbReference>
<keyword evidence="7" id="KW-1185">Reference proteome</keyword>
<feature type="region of interest" description="Disordered" evidence="4">
    <location>
        <begin position="93"/>
        <end position="112"/>
    </location>
</feature>
<evidence type="ECO:0000256" key="3">
    <source>
        <dbReference type="ARBA" id="ARBA00049244"/>
    </source>
</evidence>
<dbReference type="RefSeq" id="WP_022922762.1">
    <property type="nucleotide sequence ID" value="NZ_BMLB01000004.1"/>
</dbReference>
<sequence length="553" mass="59675">MDLVIAAAGEAVEVVAVEQGAPGQRTRVLLADLPAWVAAQPVSTRWVWADSAALYPTLLRAGVRVRRAVDLRLVRTLLRRADAVRHTDYARAVPSSWDAPPPGPDVAGHPDQGERLFDLTVHRFGIDECVVEHLAQQRCLAQTDDDGRLALLCHAESVGGLVAQELNSAGVPFSVEVHDAQLTELLGTRDSYGGRPAVMAQLCGEVQAALGAPRLNPDSPVDLVGALRRAGLDVSSTRQGELEQLDHPVIEPLLRYKKLSRLHTANGWAWSQAWVRDGRFRPDWVAGAVVTGRWASRGGGALQLPRQIRAAVRADPGWRLVVADAAQLEPRVLAAMSGDRRMAAAAAGADLYQALVDQGVVPSRQHAKIAMLGAMYGATTGEAGALMPQLQRAYPRAIDLVESAARAGERGERVRTWLGRTSPLPPSSWREAQDAAQRPGSGPGAEKRARQVARDWGRFTRNFVVQGTAAEWALCWMGHLRRLLDDEPMAGAHPELVYFLHDEVIVHAPAAVADAVADAVREAARAAGQLLFGTFPVEFPLSVAVVDSYDQAR</sequence>
<proteinExistence type="predicted"/>
<dbReference type="PANTHER" id="PTHR10133">
    <property type="entry name" value="DNA POLYMERASE I"/>
    <property type="match status" value="1"/>
</dbReference>
<reference evidence="7" key="1">
    <citation type="journal article" date="2019" name="Int. J. Syst. Evol. Microbiol.">
        <title>The Global Catalogue of Microorganisms (GCM) 10K type strain sequencing project: providing services to taxonomists for standard genome sequencing and annotation.</title>
        <authorList>
            <consortium name="The Broad Institute Genomics Platform"/>
            <consortium name="The Broad Institute Genome Sequencing Center for Infectious Disease"/>
            <person name="Wu L."/>
            <person name="Ma J."/>
        </authorList>
    </citation>
    <scope>NUCLEOTIDE SEQUENCE [LARGE SCALE GENOMIC DNA]</scope>
    <source>
        <strain evidence="7">CGMCC 1.5362</strain>
    </source>
</reference>
<keyword evidence="2" id="KW-0235">DNA replication</keyword>
<accession>A0ABQ2F8R8</accession>
<protein>
    <recommendedName>
        <fullName evidence="1">DNA-directed DNA polymerase</fullName>
        <ecNumber evidence="1">2.7.7.7</ecNumber>
    </recommendedName>
</protein>
<keyword evidence="6" id="KW-0378">Hydrolase</keyword>
<dbReference type="Proteomes" id="UP000662111">
    <property type="component" value="Unassembled WGS sequence"/>
</dbReference>
<evidence type="ECO:0000313" key="7">
    <source>
        <dbReference type="Proteomes" id="UP000662111"/>
    </source>
</evidence>
<name>A0ABQ2F8R8_9MICO</name>